<dbReference type="RefSeq" id="WP_138197845.1">
    <property type="nucleotide sequence ID" value="NZ_VCIW01000029.1"/>
</dbReference>
<dbReference type="Pfam" id="PF17389">
    <property type="entry name" value="Bac_rhamnosid6H"/>
    <property type="match status" value="1"/>
</dbReference>
<evidence type="ECO:0000313" key="4">
    <source>
        <dbReference type="Proteomes" id="UP000309676"/>
    </source>
</evidence>
<feature type="domain" description="Alpha-L-rhamnosidase six-hairpin glycosidase" evidence="1">
    <location>
        <begin position="186"/>
        <end position="510"/>
    </location>
</feature>
<gene>
    <name evidence="3" type="ORF">FE782_28975</name>
</gene>
<comment type="caution">
    <text evidence="3">The sequence shown here is derived from an EMBL/GenBank/DDBJ whole genome shotgun (WGS) entry which is preliminary data.</text>
</comment>
<keyword evidence="4" id="KW-1185">Reference proteome</keyword>
<evidence type="ECO:0000259" key="2">
    <source>
        <dbReference type="Pfam" id="PF21104"/>
    </source>
</evidence>
<evidence type="ECO:0000259" key="1">
    <source>
        <dbReference type="Pfam" id="PF17389"/>
    </source>
</evidence>
<dbReference type="Proteomes" id="UP000309676">
    <property type="component" value="Unassembled WGS sequence"/>
</dbReference>
<dbReference type="PANTHER" id="PTHR34987:SF4">
    <property type="entry name" value="ALPHA-L-RHAMNOSIDASE C-TERMINAL DOMAIN-CONTAINING PROTEIN"/>
    <property type="match status" value="1"/>
</dbReference>
<dbReference type="GO" id="GO:0016787">
    <property type="term" value="F:hydrolase activity"/>
    <property type="evidence" value="ECO:0007669"/>
    <property type="project" value="UniProtKB-KW"/>
</dbReference>
<dbReference type="InterPro" id="IPR049164">
    <property type="entry name" value="Glyco_hydro_78_N"/>
</dbReference>
<organism evidence="3 4">
    <name type="scientific">Paenibacillus antri</name>
    <dbReference type="NCBI Taxonomy" id="2582848"/>
    <lineage>
        <taxon>Bacteria</taxon>
        <taxon>Bacillati</taxon>
        <taxon>Bacillota</taxon>
        <taxon>Bacilli</taxon>
        <taxon>Bacillales</taxon>
        <taxon>Paenibacillaceae</taxon>
        <taxon>Paenibacillus</taxon>
    </lineage>
</organism>
<feature type="domain" description="Glycosyl hydrolase family 78 alpha-rhamnosidase N-terminal" evidence="2">
    <location>
        <begin position="25"/>
        <end position="166"/>
    </location>
</feature>
<dbReference type="Gene3D" id="1.50.10.10">
    <property type="match status" value="1"/>
</dbReference>
<dbReference type="GO" id="GO:0005975">
    <property type="term" value="P:carbohydrate metabolic process"/>
    <property type="evidence" value="ECO:0007669"/>
    <property type="project" value="InterPro"/>
</dbReference>
<name>A0A5R9G3R6_9BACL</name>
<dbReference type="AlphaFoldDB" id="A0A5R9G3R6"/>
<dbReference type="PANTHER" id="PTHR34987">
    <property type="entry name" value="C, PUTATIVE (AFU_ORTHOLOGUE AFUA_3G02880)-RELATED"/>
    <property type="match status" value="1"/>
</dbReference>
<evidence type="ECO:0000313" key="3">
    <source>
        <dbReference type="EMBL" id="TLS48780.1"/>
    </source>
</evidence>
<dbReference type="EMBL" id="VCIW01000029">
    <property type="protein sequence ID" value="TLS48780.1"/>
    <property type="molecule type" value="Genomic_DNA"/>
</dbReference>
<dbReference type="InterPro" id="IPR012341">
    <property type="entry name" value="6hp_glycosidase-like_sf"/>
</dbReference>
<sequence>MPINETLVTEAERLTPKLREAEIAPRALVDAVPDPDAFQGWRMEPAGDYEGLSGRAFGKGESFVLDFGDHQVGYVSFAAEAVGSPPDAPLKLKLVFGEMPCEIGENFAEYDGWLSSSWLQEETMYLDVLPAAVTLPRRYCFRYMKVTVVDASPKYRARFADFRCAAVTSADVSNVPPLPDGVPDDLAAMDRIAVKTLQDCMQTVYEDGPKRDRRLWIGDLRLQAQANYVTFRDRDVVKRCLYLFGGMPLESGAVGACVFEKPHPHVDDTRLYDYSLFFVATLHDYYEATGDREALAALWPIALRQLKLGAERLDERGVVTDDPSWWCFIDWQGDLNKQASAQAVLIYCLKRGLALAEAAGDGEAAAWISETTHLASEAAMSRLWDAEQGVFVSGADAQVSWASQVWMTLGGVLAPAEASALFDRLFANPPEVGMNTPYMYHHYIEALFECGKSDKAWAEMRAYWGEMMRDGADTFWELYNPNDKKFSPYGSNLINSYCHAWSCTPTYFIRKYWNRTK</sequence>
<dbReference type="Pfam" id="PF21104">
    <property type="entry name" value="Glyco_hydro_78_N"/>
    <property type="match status" value="1"/>
</dbReference>
<proteinExistence type="predicted"/>
<protein>
    <submittedName>
        <fullName evidence="3">Sugar hydrolase</fullName>
    </submittedName>
</protein>
<dbReference type="InterPro" id="IPR035396">
    <property type="entry name" value="Bac_rhamnosid6H"/>
</dbReference>
<dbReference type="SUPFAM" id="SSF48208">
    <property type="entry name" value="Six-hairpin glycosidases"/>
    <property type="match status" value="1"/>
</dbReference>
<dbReference type="OrthoDB" id="9815108at2"/>
<reference evidence="3 4" key="1">
    <citation type="submission" date="2019-05" db="EMBL/GenBank/DDBJ databases">
        <authorList>
            <person name="Narsing Rao M.P."/>
            <person name="Li W.J."/>
        </authorList>
    </citation>
    <scope>NUCLEOTIDE SEQUENCE [LARGE SCALE GENOMIC DNA]</scope>
    <source>
        <strain evidence="3 4">SYSU_K30003</strain>
    </source>
</reference>
<dbReference type="InterPro" id="IPR008928">
    <property type="entry name" value="6-hairpin_glycosidase_sf"/>
</dbReference>
<accession>A0A5R9G3R6</accession>
<keyword evidence="3" id="KW-0378">Hydrolase</keyword>